<dbReference type="AlphaFoldDB" id="A0AAE7D5P3"/>
<dbReference type="KEGG" id="coy:HF329_05955"/>
<dbReference type="Proteomes" id="UP000502421">
    <property type="component" value="Chromosome"/>
</dbReference>
<sequence length="175" mass="20081">MEIAQFEVKLKEVLTNSHLVAVIEPMTLADFKVVKKSREQFDKFNWNQYRQKEVYKLRLKEEDVILGLMCLVDHTDEATDAIEIELLEVSSENIGKGKRLDCIGGCLIAFACRESFKRGHEGCVFLVPKSSLLDHYPAKYGFQYIPVKTDRRPNGFMILFESGARKLIKTYLDAA</sequence>
<organism evidence="1 2">
    <name type="scientific">Chitinophaga oryzae</name>
    <dbReference type="NCBI Taxonomy" id="2725414"/>
    <lineage>
        <taxon>Bacteria</taxon>
        <taxon>Pseudomonadati</taxon>
        <taxon>Bacteroidota</taxon>
        <taxon>Chitinophagia</taxon>
        <taxon>Chitinophagales</taxon>
        <taxon>Chitinophagaceae</taxon>
        <taxon>Chitinophaga</taxon>
    </lineage>
</organism>
<evidence type="ECO:0000313" key="1">
    <source>
        <dbReference type="EMBL" id="QJB30868.1"/>
    </source>
</evidence>
<evidence type="ECO:0000313" key="2">
    <source>
        <dbReference type="Proteomes" id="UP000502421"/>
    </source>
</evidence>
<dbReference type="RefSeq" id="WP_168803146.1">
    <property type="nucleotide sequence ID" value="NZ_CP051205.1"/>
</dbReference>
<reference evidence="2" key="1">
    <citation type="submission" date="2020-04" db="EMBL/GenBank/DDBJ databases">
        <authorList>
            <person name="Kittiwongwattana C."/>
        </authorList>
    </citation>
    <scope>NUCLEOTIDE SEQUENCE [LARGE SCALE GENOMIC DNA]</scope>
    <source>
        <strain evidence="2">1310</strain>
    </source>
</reference>
<name>A0AAE7D5P3_9BACT</name>
<proteinExistence type="predicted"/>
<dbReference type="InterPro" id="IPR016181">
    <property type="entry name" value="Acyl_CoA_acyltransferase"/>
</dbReference>
<dbReference type="SUPFAM" id="SSF55729">
    <property type="entry name" value="Acyl-CoA N-acyltransferases (Nat)"/>
    <property type="match status" value="1"/>
</dbReference>
<dbReference type="EMBL" id="CP051205">
    <property type="protein sequence ID" value="QJB30868.1"/>
    <property type="molecule type" value="Genomic_DNA"/>
</dbReference>
<gene>
    <name evidence="1" type="ORF">HF329_05955</name>
</gene>
<protein>
    <submittedName>
        <fullName evidence="1">Uncharacterized protein</fullName>
    </submittedName>
</protein>
<accession>A0AAE7D5P3</accession>